<feature type="transmembrane region" description="Helical" evidence="2">
    <location>
        <begin position="113"/>
        <end position="132"/>
    </location>
</feature>
<keyword evidence="4" id="KW-1185">Reference proteome</keyword>
<feature type="compositionally biased region" description="Basic and acidic residues" evidence="1">
    <location>
        <begin position="351"/>
        <end position="365"/>
    </location>
</feature>
<gene>
    <name evidence="3" type="ORF">GFSPODELE1_LOCUS1615</name>
</gene>
<keyword evidence="2" id="KW-0472">Membrane</keyword>
<evidence type="ECO:0000256" key="1">
    <source>
        <dbReference type="SAM" id="MobiDB-lite"/>
    </source>
</evidence>
<keyword evidence="2" id="KW-0812">Transmembrane</keyword>
<evidence type="ECO:0000256" key="2">
    <source>
        <dbReference type="SAM" id="Phobius"/>
    </source>
</evidence>
<accession>A0ABP1CNW0</accession>
<dbReference type="EMBL" id="OZ037944">
    <property type="protein sequence ID" value="CAL1697350.1"/>
    <property type="molecule type" value="Genomic_DNA"/>
</dbReference>
<evidence type="ECO:0000313" key="3">
    <source>
        <dbReference type="EMBL" id="CAL1697350.1"/>
    </source>
</evidence>
<feature type="transmembrane region" description="Helical" evidence="2">
    <location>
        <begin position="230"/>
        <end position="254"/>
    </location>
</feature>
<keyword evidence="2" id="KW-1133">Transmembrane helix</keyword>
<protein>
    <submittedName>
        <fullName evidence="3">Uncharacterized protein</fullName>
    </submittedName>
</protein>
<dbReference type="Proteomes" id="UP001497453">
    <property type="component" value="Chromosome 1"/>
</dbReference>
<proteinExistence type="predicted"/>
<feature type="transmembrane region" description="Helical" evidence="2">
    <location>
        <begin position="59"/>
        <end position="79"/>
    </location>
</feature>
<name>A0ABP1CNW0_9APHY</name>
<feature type="transmembrane region" description="Helical" evidence="2">
    <location>
        <begin position="144"/>
        <end position="169"/>
    </location>
</feature>
<feature type="transmembrane region" description="Helical" evidence="2">
    <location>
        <begin position="189"/>
        <end position="210"/>
    </location>
</feature>
<feature type="transmembrane region" description="Helical" evidence="2">
    <location>
        <begin position="25"/>
        <end position="47"/>
    </location>
</feature>
<reference evidence="4" key="1">
    <citation type="submission" date="2024-04" db="EMBL/GenBank/DDBJ databases">
        <authorList>
            <person name="Shaw F."/>
            <person name="Minotto A."/>
        </authorList>
    </citation>
    <scope>NUCLEOTIDE SEQUENCE [LARGE SCALE GENOMIC DNA]</scope>
</reference>
<sequence>MSLTDGTYYGPVDESPQDIFLEKTFLASGYLTGVGYGVQLVLYGACVKKLWRRKPRIRFTLFLISYITVLCIMNTIWTATSAYGLQLTYIDYRNYPGGSLGFLRVEFSLPSNVLSLAAYITGNILADALLLWRCRVIWTAAFNVTANFVMIIPMLMLFASFAVAVVFAIETASPEGLFSQTTTNFALPYFAISLSLNIILTLLIVGRMWFYQREGRAVFGQSYGKHYASISAMFIESAALYAICSILLLATYAIQHPINQIWFGLSPSVQMIANYLIIYRVADGRAWSSEMFTKATGVVSSIAFDSNASYNDTPSRNNSEPTTTTVVSDSRAYSVPLQTLGIVDDGVSSRSKVDDSSKVSVERSSVHTKSRVISWVQKEEV</sequence>
<feature type="region of interest" description="Disordered" evidence="1">
    <location>
        <begin position="347"/>
        <end position="367"/>
    </location>
</feature>
<organism evidence="3 4">
    <name type="scientific">Somion occarium</name>
    <dbReference type="NCBI Taxonomy" id="3059160"/>
    <lineage>
        <taxon>Eukaryota</taxon>
        <taxon>Fungi</taxon>
        <taxon>Dikarya</taxon>
        <taxon>Basidiomycota</taxon>
        <taxon>Agaricomycotina</taxon>
        <taxon>Agaricomycetes</taxon>
        <taxon>Polyporales</taxon>
        <taxon>Cerrenaceae</taxon>
        <taxon>Somion</taxon>
    </lineage>
</organism>
<evidence type="ECO:0000313" key="4">
    <source>
        <dbReference type="Proteomes" id="UP001497453"/>
    </source>
</evidence>